<evidence type="ECO:0000256" key="4">
    <source>
        <dbReference type="ARBA" id="ARBA00022452"/>
    </source>
</evidence>
<keyword evidence="4" id="KW-1134">Transmembrane beta strand</keyword>
<keyword evidence="5" id="KW-0812">Transmembrane</keyword>
<dbReference type="SUPFAM" id="SSF56954">
    <property type="entry name" value="Outer membrane efflux proteins (OEP)"/>
    <property type="match status" value="1"/>
</dbReference>
<protein>
    <submittedName>
        <fullName evidence="8">TolC family protein</fullName>
    </submittedName>
</protein>
<keyword evidence="6" id="KW-0472">Membrane</keyword>
<dbReference type="InterPro" id="IPR003423">
    <property type="entry name" value="OMP_efflux"/>
</dbReference>
<name>A0ABU9ED35_9BACT</name>
<evidence type="ECO:0000313" key="8">
    <source>
        <dbReference type="EMBL" id="MEK9502662.1"/>
    </source>
</evidence>
<comment type="caution">
    <text evidence="8">The sequence shown here is derived from an EMBL/GenBank/DDBJ whole genome shotgun (WGS) entry which is preliminary data.</text>
</comment>
<evidence type="ECO:0000256" key="6">
    <source>
        <dbReference type="ARBA" id="ARBA00023136"/>
    </source>
</evidence>
<keyword evidence="7" id="KW-0998">Cell outer membrane</keyword>
<keyword evidence="9" id="KW-1185">Reference proteome</keyword>
<dbReference type="PANTHER" id="PTHR30026">
    <property type="entry name" value="OUTER MEMBRANE PROTEIN TOLC"/>
    <property type="match status" value="1"/>
</dbReference>
<dbReference type="RefSeq" id="WP_405280361.1">
    <property type="nucleotide sequence ID" value="NZ_CP144380.1"/>
</dbReference>
<dbReference type="Proteomes" id="UP001484239">
    <property type="component" value="Unassembled WGS sequence"/>
</dbReference>
<keyword evidence="3" id="KW-0813">Transport</keyword>
<dbReference type="InterPro" id="IPR051906">
    <property type="entry name" value="TolC-like"/>
</dbReference>
<dbReference type="Gene3D" id="1.20.1600.10">
    <property type="entry name" value="Outer membrane efflux proteins (OEP)"/>
    <property type="match status" value="1"/>
</dbReference>
<evidence type="ECO:0000256" key="1">
    <source>
        <dbReference type="ARBA" id="ARBA00004442"/>
    </source>
</evidence>
<evidence type="ECO:0000256" key="5">
    <source>
        <dbReference type="ARBA" id="ARBA00022692"/>
    </source>
</evidence>
<evidence type="ECO:0000256" key="2">
    <source>
        <dbReference type="ARBA" id="ARBA00007613"/>
    </source>
</evidence>
<organism evidence="8 9">
    <name type="scientific">Gaopeijia maritima</name>
    <dbReference type="NCBI Taxonomy" id="3119007"/>
    <lineage>
        <taxon>Bacteria</taxon>
        <taxon>Pseudomonadati</taxon>
        <taxon>Gemmatimonadota</taxon>
        <taxon>Longimicrobiia</taxon>
        <taxon>Gaopeijiales</taxon>
        <taxon>Gaopeijiaceae</taxon>
        <taxon>Gaopeijia</taxon>
    </lineage>
</organism>
<evidence type="ECO:0000256" key="3">
    <source>
        <dbReference type="ARBA" id="ARBA00022448"/>
    </source>
</evidence>
<proteinExistence type="inferred from homology"/>
<dbReference type="EMBL" id="JBBHLI010000013">
    <property type="protein sequence ID" value="MEK9502662.1"/>
    <property type="molecule type" value="Genomic_DNA"/>
</dbReference>
<sequence>MTLREAIDRALVHAPAAVSAAVGTENASVAVRESLGDFLPNLSVGSTFSNSSNERFDATTGRLVSQNYSAQATVNYDLLTFGRRFANRSAANARLDAAIANEVDQSFAVALTTTQIFYDVAASSELVRVANQRLDRARAQLEFAEVRLELGTVTRSDILRAELEVSNAELAVLDAEVALRTGALRLGRQIGVSGEVLTEASALPAAPPALPALESLIGMAEASAPPVLSAQANVRDRSAQRVSAWTQYAPTLRLSGGYDWFGFDFPPREQSWNMRLTLSLPVFDGFGREATLWRNQAQERLAEAQYRDAVIGARVEVEDAYLRIDAAEQRVGIAERGLELAQEDLRVQEERYQLGVATIVDLQTSQVALADAENAWVLERQNLGLALAQLEAVLGQSIEELDR</sequence>
<dbReference type="PANTHER" id="PTHR30026:SF20">
    <property type="entry name" value="OUTER MEMBRANE PROTEIN TOLC"/>
    <property type="match status" value="1"/>
</dbReference>
<evidence type="ECO:0000313" key="9">
    <source>
        <dbReference type="Proteomes" id="UP001484239"/>
    </source>
</evidence>
<accession>A0ABU9ED35</accession>
<evidence type="ECO:0000256" key="7">
    <source>
        <dbReference type="ARBA" id="ARBA00023237"/>
    </source>
</evidence>
<dbReference type="Pfam" id="PF02321">
    <property type="entry name" value="OEP"/>
    <property type="match status" value="2"/>
</dbReference>
<comment type="similarity">
    <text evidence="2">Belongs to the outer membrane factor (OMF) (TC 1.B.17) family.</text>
</comment>
<gene>
    <name evidence="8" type="ORF">WI372_16830</name>
</gene>
<reference evidence="8 9" key="1">
    <citation type="submission" date="2024-02" db="EMBL/GenBank/DDBJ databases">
        <title>A novel Gemmatimonadota bacterium.</title>
        <authorList>
            <person name="Du Z.-J."/>
            <person name="Ye Y.-Q."/>
        </authorList>
    </citation>
    <scope>NUCLEOTIDE SEQUENCE [LARGE SCALE GENOMIC DNA]</scope>
    <source>
        <strain evidence="8 9">DH-20</strain>
    </source>
</reference>
<comment type="subcellular location">
    <subcellularLocation>
        <location evidence="1">Cell outer membrane</location>
    </subcellularLocation>
</comment>